<accession>A0A073JVE8</accession>
<proteinExistence type="predicted"/>
<dbReference type="Gene3D" id="2.40.240.20">
    <property type="entry name" value="Hypothetical PUA domain-like, domain 1"/>
    <property type="match status" value="1"/>
</dbReference>
<dbReference type="InterPro" id="IPR019699">
    <property type="entry name" value="DUF2584"/>
</dbReference>
<sequence>MKFEMCTTILTNNEEVRLHTEKNIFELTLSGYYLFVMDETIPLYKTKQEQVGNALVKKIEWTEGRTILQYQLLSLHSVN</sequence>
<dbReference type="RefSeq" id="WP_034641428.1">
    <property type="nucleotide sequence ID" value="NZ_CBCSJC010000013.1"/>
</dbReference>
<organism evidence="1 2">
    <name type="scientific">Bacillus manliponensis</name>
    <dbReference type="NCBI Taxonomy" id="574376"/>
    <lineage>
        <taxon>Bacteria</taxon>
        <taxon>Bacillati</taxon>
        <taxon>Bacillota</taxon>
        <taxon>Bacilli</taxon>
        <taxon>Bacillales</taxon>
        <taxon>Bacillaceae</taxon>
        <taxon>Bacillus</taxon>
        <taxon>Bacillus cereus group</taxon>
    </lineage>
</organism>
<dbReference type="InterPro" id="IPR015947">
    <property type="entry name" value="PUA-like_sf"/>
</dbReference>
<dbReference type="AlphaFoldDB" id="A0A073JVE8"/>
<dbReference type="EMBL" id="JOTN01000016">
    <property type="protein sequence ID" value="KEK18186.1"/>
    <property type="molecule type" value="Genomic_DNA"/>
</dbReference>
<dbReference type="Proteomes" id="UP000027822">
    <property type="component" value="Unassembled WGS sequence"/>
</dbReference>
<gene>
    <name evidence="1" type="ORF">BAMA_06380</name>
</gene>
<dbReference type="SUPFAM" id="SSF88697">
    <property type="entry name" value="PUA domain-like"/>
    <property type="match status" value="1"/>
</dbReference>
<evidence type="ECO:0000313" key="1">
    <source>
        <dbReference type="EMBL" id="KEK18186.1"/>
    </source>
</evidence>
<evidence type="ECO:0000313" key="2">
    <source>
        <dbReference type="Proteomes" id="UP000027822"/>
    </source>
</evidence>
<dbReference type="OrthoDB" id="2361576at2"/>
<dbReference type="STRING" id="574376.BAMA_06380"/>
<protein>
    <recommendedName>
        <fullName evidence="3">DUF2584 domain-containing protein</fullName>
    </recommendedName>
</protein>
<dbReference type="Pfam" id="PF10763">
    <property type="entry name" value="DUF2584"/>
    <property type="match status" value="1"/>
</dbReference>
<name>A0A073JVE8_9BACI</name>
<comment type="caution">
    <text evidence="1">The sequence shown here is derived from an EMBL/GenBank/DDBJ whole genome shotgun (WGS) entry which is preliminary data.</text>
</comment>
<evidence type="ECO:0008006" key="3">
    <source>
        <dbReference type="Google" id="ProtNLM"/>
    </source>
</evidence>
<reference evidence="1 2" key="1">
    <citation type="submission" date="2014-06" db="EMBL/GenBank/DDBJ databases">
        <title>Draft genome sequence of Bacillus manliponensis JCM 15802 (MCCC 1A00708).</title>
        <authorList>
            <person name="Lai Q."/>
            <person name="Liu Y."/>
            <person name="Shao Z."/>
        </authorList>
    </citation>
    <scope>NUCLEOTIDE SEQUENCE [LARGE SCALE GENOMIC DNA]</scope>
    <source>
        <strain evidence="1 2">JCM 15802</strain>
    </source>
</reference>
<keyword evidence="2" id="KW-1185">Reference proteome</keyword>